<organism evidence="11 12">
    <name type="scientific">Mycolicibacterium fortuitum</name>
    <name type="common">Mycobacterium fortuitum</name>
    <dbReference type="NCBI Taxonomy" id="1766"/>
    <lineage>
        <taxon>Bacteria</taxon>
        <taxon>Bacillati</taxon>
        <taxon>Actinomycetota</taxon>
        <taxon>Actinomycetes</taxon>
        <taxon>Mycobacteriales</taxon>
        <taxon>Mycobacteriaceae</taxon>
        <taxon>Mycolicibacterium</taxon>
    </lineage>
</organism>
<reference evidence="11 12" key="1">
    <citation type="journal article" date="2015" name="MBio">
        <title>Enzymatic Degradation of Phenazines Can Generate Energy and Protect Sensitive Organisms from Toxicity.</title>
        <authorList>
            <person name="Costa K.C."/>
            <person name="Bergkessel M."/>
            <person name="Saunders S."/>
            <person name="Korlach J."/>
            <person name="Newman D.K."/>
        </authorList>
    </citation>
    <scope>NUCLEOTIDE SEQUENCE [LARGE SCALE GENOMIC DNA]</scope>
    <source>
        <strain evidence="11 12">CT6</strain>
    </source>
</reference>
<dbReference type="EC" id="2.7.1.87" evidence="11"/>
<dbReference type="AlphaFoldDB" id="A0A0N9XXU2"/>
<dbReference type="Proteomes" id="UP000057134">
    <property type="component" value="Chromosome"/>
</dbReference>
<dbReference type="InterPro" id="IPR051678">
    <property type="entry name" value="AGP_Transferase"/>
</dbReference>
<evidence type="ECO:0000256" key="6">
    <source>
        <dbReference type="ARBA" id="ARBA00023251"/>
    </source>
</evidence>
<evidence type="ECO:0000313" key="11">
    <source>
        <dbReference type="EMBL" id="ALI28989.1"/>
    </source>
</evidence>
<dbReference type="Pfam" id="PF01636">
    <property type="entry name" value="APH"/>
    <property type="match status" value="1"/>
</dbReference>
<gene>
    <name evidence="11" type="ORF">XA26_51950</name>
</gene>
<feature type="binding site" evidence="9">
    <location>
        <position position="179"/>
    </location>
    <ligand>
        <name>Mg(2+)</name>
        <dbReference type="ChEBI" id="CHEBI:18420"/>
    </ligand>
</feature>
<evidence type="ECO:0000256" key="3">
    <source>
        <dbReference type="ARBA" id="ARBA00022741"/>
    </source>
</evidence>
<dbReference type="Gene3D" id="3.90.1200.10">
    <property type="match status" value="1"/>
</dbReference>
<dbReference type="GO" id="GO:0046677">
    <property type="term" value="P:response to antibiotic"/>
    <property type="evidence" value="ECO:0007669"/>
    <property type="project" value="UniProtKB-KW"/>
</dbReference>
<dbReference type="Gene3D" id="3.30.200.20">
    <property type="entry name" value="Phosphorylase Kinase, domain 1"/>
    <property type="match status" value="1"/>
</dbReference>
<dbReference type="CDD" id="cd05150">
    <property type="entry name" value="APH"/>
    <property type="match status" value="1"/>
</dbReference>
<dbReference type="GO" id="GO:0050299">
    <property type="term" value="F:streptomycin 3''-kinase activity"/>
    <property type="evidence" value="ECO:0007669"/>
    <property type="project" value="UniProtKB-EC"/>
</dbReference>
<dbReference type="RefSeq" id="WP_054603386.1">
    <property type="nucleotide sequence ID" value="NZ_CP011269.1"/>
</dbReference>
<keyword evidence="6 7" id="KW-0046">Antibiotic resistance</keyword>
<dbReference type="KEGG" id="mft:XA26_51950"/>
<dbReference type="NCBIfam" id="NF032896">
    <property type="entry name" value="APH_3pp"/>
    <property type="match status" value="1"/>
</dbReference>
<evidence type="ECO:0000256" key="8">
    <source>
        <dbReference type="PIRSR" id="PIRSR000706-1"/>
    </source>
</evidence>
<evidence type="ECO:0000259" key="10">
    <source>
        <dbReference type="Pfam" id="PF01636"/>
    </source>
</evidence>
<dbReference type="GO" id="GO:0005524">
    <property type="term" value="F:ATP binding"/>
    <property type="evidence" value="ECO:0007669"/>
    <property type="project" value="UniProtKB-KW"/>
</dbReference>
<dbReference type="InterPro" id="IPR011009">
    <property type="entry name" value="Kinase-like_dom_sf"/>
</dbReference>
<dbReference type="GO" id="GO:0046872">
    <property type="term" value="F:metal ion binding"/>
    <property type="evidence" value="ECO:0007669"/>
    <property type="project" value="UniProtKB-KW"/>
</dbReference>
<keyword evidence="2 7" id="KW-0808">Transferase</keyword>
<evidence type="ECO:0000256" key="5">
    <source>
        <dbReference type="ARBA" id="ARBA00022840"/>
    </source>
</evidence>
<dbReference type="EC" id="2.7.1.95" evidence="11"/>
<feature type="active site" description="Proton acceptor" evidence="8">
    <location>
        <position position="174"/>
    </location>
</feature>
<keyword evidence="5 7" id="KW-0067">ATP-binding</keyword>
<dbReference type="EMBL" id="CP011269">
    <property type="protein sequence ID" value="ALI28989.1"/>
    <property type="molecule type" value="Genomic_DNA"/>
</dbReference>
<dbReference type="PIRSF" id="PIRSF000706">
    <property type="entry name" value="Kanamycin_kin"/>
    <property type="match status" value="1"/>
</dbReference>
<evidence type="ECO:0000256" key="4">
    <source>
        <dbReference type="ARBA" id="ARBA00022777"/>
    </source>
</evidence>
<dbReference type="PANTHER" id="PTHR21310:SF41">
    <property type="entry name" value="3'-PHOSPHOTRANSFERASE, PUTATIVE-RELATED"/>
    <property type="match status" value="1"/>
</dbReference>
<accession>A0A0N9XXU2</accession>
<feature type="binding site" evidence="9">
    <location>
        <position position="194"/>
    </location>
    <ligand>
        <name>Mg(2+)</name>
        <dbReference type="ChEBI" id="CHEBI:18420"/>
    </ligand>
</feature>
<evidence type="ECO:0000256" key="1">
    <source>
        <dbReference type="ARBA" id="ARBA00006219"/>
    </source>
</evidence>
<dbReference type="PATRIC" id="fig|1766.6.peg.5169"/>
<dbReference type="PANTHER" id="PTHR21310">
    <property type="entry name" value="AMINOGLYCOSIDE PHOSPHOTRANSFERASE-RELATED-RELATED"/>
    <property type="match status" value="1"/>
</dbReference>
<keyword evidence="9" id="KW-0460">Magnesium</keyword>
<evidence type="ECO:0000256" key="2">
    <source>
        <dbReference type="ARBA" id="ARBA00022679"/>
    </source>
</evidence>
<dbReference type="STRING" id="1766.XA26_51950"/>
<evidence type="ECO:0000313" key="12">
    <source>
        <dbReference type="Proteomes" id="UP000057134"/>
    </source>
</evidence>
<sequence>MTEWLPVTRGESGAGVFRNADGSSYAKVVDAAAVADLAAERDRVSWAHRHGVPGPAVIDWRVTEDGGACLITSTVRGVAADRLSESALRAAWPAIVEAVRTLHALPADGCPYRRDLDDMLARARAVVGAGAVNPEFLSDEDREVPAEALLDRVEREADLRRRQEAADWVVCHGDLCLPNILVDPDRHTVEGFIDLGRLGLADRHADLALLLANTADAVPGFAEKATAGLAAGYPAQVDPERLRFYLALDPLTWG</sequence>
<comment type="similarity">
    <text evidence="1 7">Belongs to the aminoglycoside phosphotransferase family.</text>
</comment>
<dbReference type="SUPFAM" id="SSF56112">
    <property type="entry name" value="Protein kinase-like (PK-like)"/>
    <property type="match status" value="1"/>
</dbReference>
<evidence type="ECO:0000256" key="9">
    <source>
        <dbReference type="PIRSR" id="PIRSR000706-2"/>
    </source>
</evidence>
<dbReference type="GO" id="GO:0008910">
    <property type="term" value="F:kanamycin kinase activity"/>
    <property type="evidence" value="ECO:0007669"/>
    <property type="project" value="UniProtKB-EC"/>
</dbReference>
<feature type="domain" description="Aminoglycoside phosphotransferase" evidence="10">
    <location>
        <begin position="6"/>
        <end position="240"/>
    </location>
</feature>
<keyword evidence="12" id="KW-1185">Reference proteome</keyword>
<proteinExistence type="inferred from homology"/>
<keyword evidence="4 7" id="KW-0418">Kinase</keyword>
<dbReference type="InterPro" id="IPR024165">
    <property type="entry name" value="Kan/Strep_kinase"/>
</dbReference>
<name>A0A0N9XXU2_MYCFO</name>
<protein>
    <submittedName>
        <fullName evidence="11">Aminoglycoside 3'-phosphotransferase</fullName>
        <ecNumber evidence="11">2.7.1.87</ecNumber>
        <ecNumber evidence="11">2.7.1.95</ecNumber>
    </submittedName>
</protein>
<dbReference type="InterPro" id="IPR002575">
    <property type="entry name" value="Aminoglycoside_PTrfase"/>
</dbReference>
<evidence type="ECO:0000256" key="7">
    <source>
        <dbReference type="PIRNR" id="PIRNR000706"/>
    </source>
</evidence>
<keyword evidence="3 7" id="KW-0547">Nucleotide-binding</keyword>
<keyword evidence="9" id="KW-0479">Metal-binding</keyword>